<dbReference type="AlphaFoldDB" id="A0A3D8IW95"/>
<dbReference type="FunFam" id="3.40.50.1450:FF:000005">
    <property type="entry name" value="Hydrogenase maturation protease HycI"/>
    <property type="match status" value="1"/>
</dbReference>
<dbReference type="PANTHER" id="PTHR30302">
    <property type="entry name" value="HYDROGENASE 1 MATURATION PROTEASE"/>
    <property type="match status" value="1"/>
</dbReference>
<dbReference type="Gene3D" id="3.40.50.1450">
    <property type="entry name" value="HybD-like"/>
    <property type="match status" value="1"/>
</dbReference>
<comment type="similarity">
    <text evidence="1">Belongs to the peptidase A31 family.</text>
</comment>
<evidence type="ECO:0000256" key="2">
    <source>
        <dbReference type="ARBA" id="ARBA00022670"/>
    </source>
</evidence>
<dbReference type="InterPro" id="IPR023430">
    <property type="entry name" value="Pept_HybD-like_dom_sf"/>
</dbReference>
<dbReference type="GO" id="GO:0008047">
    <property type="term" value="F:enzyme activator activity"/>
    <property type="evidence" value="ECO:0007669"/>
    <property type="project" value="InterPro"/>
</dbReference>
<dbReference type="OrthoDB" id="9792731at2"/>
<name>A0A3D8IW95_9HELI</name>
<dbReference type="RefSeq" id="WP_104724488.1">
    <property type="nucleotide sequence ID" value="NZ_FZNE01000003.1"/>
</dbReference>
<dbReference type="PRINTS" id="PR00446">
    <property type="entry name" value="HYDRGNUPTAKE"/>
</dbReference>
<comment type="caution">
    <text evidence="5">The sequence shown here is derived from an EMBL/GenBank/DDBJ whole genome shotgun (WGS) entry which is preliminary data.</text>
</comment>
<keyword evidence="6" id="KW-1185">Reference proteome</keyword>
<evidence type="ECO:0000256" key="1">
    <source>
        <dbReference type="ARBA" id="ARBA00006814"/>
    </source>
</evidence>
<evidence type="ECO:0000256" key="3">
    <source>
        <dbReference type="ARBA" id="ARBA00022750"/>
    </source>
</evidence>
<dbReference type="SUPFAM" id="SSF53163">
    <property type="entry name" value="HybD-like"/>
    <property type="match status" value="1"/>
</dbReference>
<dbReference type="PANTHER" id="PTHR30302:SF1">
    <property type="entry name" value="HYDROGENASE 2 MATURATION PROTEASE"/>
    <property type="match status" value="1"/>
</dbReference>
<dbReference type="CDD" id="cd06062">
    <property type="entry name" value="H2MP_MemB-H2up"/>
    <property type="match status" value="1"/>
</dbReference>
<dbReference type="Pfam" id="PF01750">
    <property type="entry name" value="HycI"/>
    <property type="match status" value="1"/>
</dbReference>
<gene>
    <name evidence="5" type="ORF">CQA62_02610</name>
</gene>
<dbReference type="Proteomes" id="UP000257067">
    <property type="component" value="Unassembled WGS sequence"/>
</dbReference>
<organism evidence="5 6">
    <name type="scientific">Helicobacter cholecystus</name>
    <dbReference type="NCBI Taxonomy" id="45498"/>
    <lineage>
        <taxon>Bacteria</taxon>
        <taxon>Pseudomonadati</taxon>
        <taxon>Campylobacterota</taxon>
        <taxon>Epsilonproteobacteria</taxon>
        <taxon>Campylobacterales</taxon>
        <taxon>Helicobacteraceae</taxon>
        <taxon>Helicobacter</taxon>
    </lineage>
</organism>
<evidence type="ECO:0000313" key="5">
    <source>
        <dbReference type="EMBL" id="RDU69559.1"/>
    </source>
</evidence>
<dbReference type="NCBIfam" id="TIGR00072">
    <property type="entry name" value="hydrog_prot"/>
    <property type="match status" value="1"/>
</dbReference>
<keyword evidence="3" id="KW-0064">Aspartyl protease</keyword>
<dbReference type="EMBL" id="NXLU01000002">
    <property type="protein sequence ID" value="RDU69559.1"/>
    <property type="molecule type" value="Genomic_DNA"/>
</dbReference>
<keyword evidence="2" id="KW-0645">Protease</keyword>
<dbReference type="GO" id="GO:0016485">
    <property type="term" value="P:protein processing"/>
    <property type="evidence" value="ECO:0007669"/>
    <property type="project" value="TreeGrafter"/>
</dbReference>
<protein>
    <submittedName>
        <fullName evidence="5">Hydrogenase expression/formation protein</fullName>
    </submittedName>
</protein>
<dbReference type="GO" id="GO:0004190">
    <property type="term" value="F:aspartic-type endopeptidase activity"/>
    <property type="evidence" value="ECO:0007669"/>
    <property type="project" value="UniProtKB-KW"/>
</dbReference>
<accession>A0A3D8IW95</accession>
<sequence length="188" mass="21291">MKILILGIGNILFGDEGIGAHFAHYIDEKYDFFPSEGNSITIIDGGTLAHLLIPIIVKYDKVILIDCIESEDGKFGDVFFFDFEAMPKQISWQGSAHEVETLQTLEMMRTHGDIPSIKIIGVIPTRIESDSTFELSSQILQSVETMEKVLKKYILELDAKCQIKEKEGVDIQEIARISFKREIKHNDL</sequence>
<dbReference type="InterPro" id="IPR000671">
    <property type="entry name" value="Peptidase_A31"/>
</dbReference>
<proteinExistence type="inferred from homology"/>
<keyword evidence="4" id="KW-0378">Hydrolase</keyword>
<evidence type="ECO:0000256" key="4">
    <source>
        <dbReference type="ARBA" id="ARBA00022801"/>
    </source>
</evidence>
<evidence type="ECO:0000313" key="6">
    <source>
        <dbReference type="Proteomes" id="UP000257067"/>
    </source>
</evidence>
<reference evidence="5 6" key="1">
    <citation type="submission" date="2018-04" db="EMBL/GenBank/DDBJ databases">
        <title>Novel Campyloabacter and Helicobacter Species and Strains.</title>
        <authorList>
            <person name="Mannion A.J."/>
            <person name="Shen Z."/>
            <person name="Fox J.G."/>
        </authorList>
    </citation>
    <scope>NUCLEOTIDE SEQUENCE [LARGE SCALE GENOMIC DNA]</scope>
    <source>
        <strain evidence="5 6">ATCC 700242</strain>
    </source>
</reference>